<comment type="caution">
    <text evidence="4">The sequence shown here is derived from an EMBL/GenBank/DDBJ whole genome shotgun (WGS) entry which is preliminary data.</text>
</comment>
<evidence type="ECO:0000256" key="1">
    <source>
        <dbReference type="ARBA" id="ARBA00022729"/>
    </source>
</evidence>
<evidence type="ECO:0000259" key="3">
    <source>
        <dbReference type="Pfam" id="PF13946"/>
    </source>
</evidence>
<feature type="domain" description="SbsA Ig-like" evidence="2">
    <location>
        <begin position="91"/>
        <end position="199"/>
    </location>
</feature>
<name>A0A941E3Z6_9BURK</name>
<organism evidence="4 5">
    <name type="scientific">Undibacterium fentianense</name>
    <dbReference type="NCBI Taxonomy" id="2828728"/>
    <lineage>
        <taxon>Bacteria</taxon>
        <taxon>Pseudomonadati</taxon>
        <taxon>Pseudomonadota</taxon>
        <taxon>Betaproteobacteria</taxon>
        <taxon>Burkholderiales</taxon>
        <taxon>Oxalobacteraceae</taxon>
        <taxon>Undibacterium</taxon>
    </lineage>
</organism>
<feature type="domain" description="DUF4214" evidence="3">
    <location>
        <begin position="348"/>
        <end position="398"/>
    </location>
</feature>
<dbReference type="InterPro" id="IPR011049">
    <property type="entry name" value="Serralysin-like_metalloprot_C"/>
</dbReference>
<proteinExistence type="predicted"/>
<dbReference type="InterPro" id="IPR001343">
    <property type="entry name" value="Hemolysn_Ca-bd"/>
</dbReference>
<dbReference type="Pfam" id="PF00353">
    <property type="entry name" value="HemolysinCabind"/>
    <property type="match status" value="1"/>
</dbReference>
<dbReference type="InterPro" id="IPR032812">
    <property type="entry name" value="SbsA_Ig"/>
</dbReference>
<dbReference type="EMBL" id="JAGSPJ010000001">
    <property type="protein sequence ID" value="MBR7799303.1"/>
    <property type="molecule type" value="Genomic_DNA"/>
</dbReference>
<keyword evidence="1" id="KW-0732">Signal</keyword>
<dbReference type="Proteomes" id="UP000678545">
    <property type="component" value="Unassembled WGS sequence"/>
</dbReference>
<dbReference type="Pfam" id="PF13205">
    <property type="entry name" value="Big_5"/>
    <property type="match status" value="1"/>
</dbReference>
<dbReference type="InterPro" id="IPR025282">
    <property type="entry name" value="DUF4214"/>
</dbReference>
<protein>
    <submittedName>
        <fullName evidence="4">Ig-like domain-containing protein</fullName>
    </submittedName>
</protein>
<accession>A0A941E3Z6</accession>
<gene>
    <name evidence="4" type="ORF">KDM90_04755</name>
</gene>
<dbReference type="Gene3D" id="2.60.40.1220">
    <property type="match status" value="1"/>
</dbReference>
<evidence type="ECO:0000259" key="2">
    <source>
        <dbReference type="Pfam" id="PF13205"/>
    </source>
</evidence>
<evidence type="ECO:0000313" key="5">
    <source>
        <dbReference type="Proteomes" id="UP000678545"/>
    </source>
</evidence>
<sequence>MATIKGTDKDDSWLVVNPGTFVIDGLGGIDTLNLGTSLRREYQISKNADGTIQVDTVSGASSQFHATLINVERLAFNNGRDIIDLTTYFADTIGPSVITFSPVDQASNVAVNRDLVLTFNEPIVKGAGTIQLKTSEGVVVETFDVQTSAQLSIASNVLTVNPTVNLQYGKNYVLQMSAGLFKDSSGNASSALTSYSFKTAIGEFINGTSGNDVLTSSVGSDTISGNAGNDTVVYAEKLNGFKLSRVGDTLTVVSKSGSIATDTLNSIENLQFSDMTVNLQIQALTKSAPAADVQRLIELYVAFFNRVPDADGLAYWTSEMLNGQKLNTIAETFYNAGVQFSDYTGFSATMSNTDFINVIYRNVLGRSDGADADGLSYWNGELSSGKANRGSLVSTILDAAHGFKGNTTWGWVADLLDNKIAVAKTFAIDWGLGYASSDQAITQGMKIAAAVTPTDTQVAISLIGIAATDMHLT</sequence>
<dbReference type="SUPFAM" id="SSF51120">
    <property type="entry name" value="beta-Roll"/>
    <property type="match status" value="1"/>
</dbReference>
<dbReference type="GO" id="GO:0005509">
    <property type="term" value="F:calcium ion binding"/>
    <property type="evidence" value="ECO:0007669"/>
    <property type="project" value="InterPro"/>
</dbReference>
<keyword evidence="5" id="KW-1185">Reference proteome</keyword>
<dbReference type="Pfam" id="PF13946">
    <property type="entry name" value="DUF4214"/>
    <property type="match status" value="1"/>
</dbReference>
<evidence type="ECO:0000313" key="4">
    <source>
        <dbReference type="EMBL" id="MBR7799303.1"/>
    </source>
</evidence>
<dbReference type="InterPro" id="IPR014755">
    <property type="entry name" value="Cu-Rt/internalin_Ig-like"/>
</dbReference>
<dbReference type="Gene3D" id="2.150.10.10">
    <property type="entry name" value="Serralysin-like metalloprotease, C-terminal"/>
    <property type="match status" value="1"/>
</dbReference>
<dbReference type="RefSeq" id="WP_212674396.1">
    <property type="nucleotide sequence ID" value="NZ_JAGSPJ010000001.1"/>
</dbReference>
<dbReference type="AlphaFoldDB" id="A0A941E3Z6"/>
<reference evidence="4" key="1">
    <citation type="submission" date="2021-04" db="EMBL/GenBank/DDBJ databases">
        <title>novel species isolated from subtropical streams in China.</title>
        <authorList>
            <person name="Lu H."/>
        </authorList>
    </citation>
    <scope>NUCLEOTIDE SEQUENCE</scope>
    <source>
        <strain evidence="4">FT137W</strain>
    </source>
</reference>